<dbReference type="Proteomes" id="UP000801492">
    <property type="component" value="Unassembled WGS sequence"/>
</dbReference>
<dbReference type="GO" id="GO:0045202">
    <property type="term" value="C:synapse"/>
    <property type="evidence" value="ECO:0007669"/>
    <property type="project" value="GOC"/>
</dbReference>
<dbReference type="InterPro" id="IPR033545">
    <property type="entry name" value="CEP89"/>
</dbReference>
<keyword evidence="4" id="KW-1185">Reference proteome</keyword>
<name>A0A8K0GGJ0_IGNLU</name>
<evidence type="ECO:0000256" key="2">
    <source>
        <dbReference type="SAM" id="MobiDB-lite"/>
    </source>
</evidence>
<sequence length="414" mass="48252">MSARQIISSMQALPLFRIITPNHRAITTPTNKMSTANEIPTKPRRKKKSVVPVHKSSKNEEGINSESSHKIYSGQFNSKKRIKQRSNEVNELSGDKRDRHYSNDRDDWNLDLIESADKNTHKIRKRSLIEANERLYAENQQLNEKLNENEEFFNKKIGKFKEKLGVIEKFNEDLVNENNIIKIQYKDLLVNFEECKSQLENTKHCKSCEELKNALERCSAENDLLKASNKQLVEDIDMLKNVVYRLNVQMERYQDKLRRYNVKTKSLTINQISESVPNNLELITNETITTLSESHMDHPHVPISWGKVNAHTLGPLLDAYQETISEKEEIIQNYEMELSNFTGKLQEIMNENEILHKRLTEDDECSAKLIVEVDKVKSELKATKEQNDLLIKKCALKQDKLEEVLQCYEQKGEY</sequence>
<evidence type="ECO:0000313" key="3">
    <source>
        <dbReference type="EMBL" id="KAF2903825.1"/>
    </source>
</evidence>
<dbReference type="EMBL" id="VTPC01000927">
    <property type="protein sequence ID" value="KAF2903825.1"/>
    <property type="molecule type" value="Genomic_DNA"/>
</dbReference>
<dbReference type="OrthoDB" id="6622877at2759"/>
<feature type="coiled-coil region" evidence="1">
    <location>
        <begin position="208"/>
        <end position="270"/>
    </location>
</feature>
<dbReference type="GO" id="GO:0005814">
    <property type="term" value="C:centriole"/>
    <property type="evidence" value="ECO:0007669"/>
    <property type="project" value="InterPro"/>
</dbReference>
<proteinExistence type="predicted"/>
<feature type="compositionally biased region" description="Basic and acidic residues" evidence="2">
    <location>
        <begin position="85"/>
        <end position="103"/>
    </location>
</feature>
<dbReference type="PANTHER" id="PTHR36170">
    <property type="entry name" value="CENTROSOMAL PROTEIN OF 89 KDA"/>
    <property type="match status" value="1"/>
</dbReference>
<gene>
    <name evidence="3" type="ORF">ILUMI_02351</name>
</gene>
<feature type="region of interest" description="Disordered" evidence="2">
    <location>
        <begin position="26"/>
        <end position="103"/>
    </location>
</feature>
<feature type="compositionally biased region" description="Polar residues" evidence="2">
    <location>
        <begin position="26"/>
        <end position="38"/>
    </location>
</feature>
<dbReference type="GO" id="GO:0007268">
    <property type="term" value="P:chemical synaptic transmission"/>
    <property type="evidence" value="ECO:0007669"/>
    <property type="project" value="InterPro"/>
</dbReference>
<dbReference type="AlphaFoldDB" id="A0A8K0GGJ0"/>
<evidence type="ECO:0000313" key="4">
    <source>
        <dbReference type="Proteomes" id="UP000801492"/>
    </source>
</evidence>
<accession>A0A8K0GGJ0</accession>
<reference evidence="3" key="1">
    <citation type="submission" date="2019-08" db="EMBL/GenBank/DDBJ databases">
        <title>The genome of the North American firefly Photinus pyralis.</title>
        <authorList>
            <consortium name="Photinus pyralis genome working group"/>
            <person name="Fallon T.R."/>
            <person name="Sander Lower S.E."/>
            <person name="Weng J.-K."/>
        </authorList>
    </citation>
    <scope>NUCLEOTIDE SEQUENCE</scope>
    <source>
        <strain evidence="3">TRF0915ILg1</strain>
        <tissue evidence="3">Whole body</tissue>
    </source>
</reference>
<dbReference type="GO" id="GO:0097539">
    <property type="term" value="C:ciliary transition fiber"/>
    <property type="evidence" value="ECO:0007669"/>
    <property type="project" value="TreeGrafter"/>
</dbReference>
<dbReference type="PANTHER" id="PTHR36170:SF1">
    <property type="entry name" value="CENTROSOMAL PROTEIN OF 89 KDA"/>
    <property type="match status" value="1"/>
</dbReference>
<comment type="caution">
    <text evidence="3">The sequence shown here is derived from an EMBL/GenBank/DDBJ whole genome shotgun (WGS) entry which is preliminary data.</text>
</comment>
<dbReference type="GO" id="GO:0060271">
    <property type="term" value="P:cilium assembly"/>
    <property type="evidence" value="ECO:0007669"/>
    <property type="project" value="InterPro"/>
</dbReference>
<evidence type="ECO:0000256" key="1">
    <source>
        <dbReference type="SAM" id="Coils"/>
    </source>
</evidence>
<feature type="coiled-coil region" evidence="1">
    <location>
        <begin position="125"/>
        <end position="152"/>
    </location>
</feature>
<protein>
    <submittedName>
        <fullName evidence="3">Uncharacterized protein</fullName>
    </submittedName>
</protein>
<organism evidence="3 4">
    <name type="scientific">Ignelater luminosus</name>
    <name type="common">Cucubano</name>
    <name type="synonym">Pyrophorus luminosus</name>
    <dbReference type="NCBI Taxonomy" id="2038154"/>
    <lineage>
        <taxon>Eukaryota</taxon>
        <taxon>Metazoa</taxon>
        <taxon>Ecdysozoa</taxon>
        <taxon>Arthropoda</taxon>
        <taxon>Hexapoda</taxon>
        <taxon>Insecta</taxon>
        <taxon>Pterygota</taxon>
        <taxon>Neoptera</taxon>
        <taxon>Endopterygota</taxon>
        <taxon>Coleoptera</taxon>
        <taxon>Polyphaga</taxon>
        <taxon>Elateriformia</taxon>
        <taxon>Elateroidea</taxon>
        <taxon>Elateridae</taxon>
        <taxon>Agrypninae</taxon>
        <taxon>Pyrophorini</taxon>
        <taxon>Ignelater</taxon>
    </lineage>
</organism>
<keyword evidence="1" id="KW-0175">Coiled coil</keyword>
<dbReference type="GO" id="GO:0007005">
    <property type="term" value="P:mitochondrion organization"/>
    <property type="evidence" value="ECO:0007669"/>
    <property type="project" value="InterPro"/>
</dbReference>
<feature type="coiled-coil region" evidence="1">
    <location>
        <begin position="317"/>
        <end position="411"/>
    </location>
</feature>